<evidence type="ECO:0000313" key="4">
    <source>
        <dbReference type="EMBL" id="RIV45446.1"/>
    </source>
</evidence>
<organism evidence="4 6">
    <name type="scientific">Flagellimonas pelagia</name>
    <dbReference type="NCBI Taxonomy" id="2306998"/>
    <lineage>
        <taxon>Bacteria</taxon>
        <taxon>Pseudomonadati</taxon>
        <taxon>Bacteroidota</taxon>
        <taxon>Flavobacteriia</taxon>
        <taxon>Flavobacteriales</taxon>
        <taxon>Flavobacteriaceae</taxon>
        <taxon>Flagellimonas</taxon>
    </lineage>
</organism>
<dbReference type="Gene3D" id="1.10.10.60">
    <property type="entry name" value="Homeodomain-like"/>
    <property type="match status" value="1"/>
</dbReference>
<protein>
    <submittedName>
        <fullName evidence="4">TetR/AcrR family transcriptional regulator</fullName>
    </submittedName>
</protein>
<evidence type="ECO:0000313" key="7">
    <source>
        <dbReference type="Proteomes" id="UP000321621"/>
    </source>
</evidence>
<reference evidence="4 6" key="1">
    <citation type="submission" date="2018-08" db="EMBL/GenBank/DDBJ databases">
        <title>Proposal of Muricauda 72 sp.nov. and Muricauda NH166 sp.nov., isolated from seawater.</title>
        <authorList>
            <person name="Cheng H."/>
            <person name="Wu Y.-H."/>
            <person name="Guo L.-L."/>
            <person name="Xu X.-W."/>
        </authorList>
    </citation>
    <scope>NUCLEOTIDE SEQUENCE [LARGE SCALE GENOMIC DNA]</scope>
    <source>
        <strain evidence="4 6">72</strain>
    </source>
</reference>
<evidence type="ECO:0000259" key="3">
    <source>
        <dbReference type="PROSITE" id="PS50977"/>
    </source>
</evidence>
<evidence type="ECO:0000256" key="1">
    <source>
        <dbReference type="ARBA" id="ARBA00023125"/>
    </source>
</evidence>
<dbReference type="PROSITE" id="PS50977">
    <property type="entry name" value="HTH_TETR_2"/>
    <property type="match status" value="1"/>
</dbReference>
<dbReference type="OrthoDB" id="9789566at2"/>
<dbReference type="SUPFAM" id="SSF48498">
    <property type="entry name" value="Tetracyclin repressor-like, C-terminal domain"/>
    <property type="match status" value="1"/>
</dbReference>
<keyword evidence="1 2" id="KW-0238">DNA-binding</keyword>
<dbReference type="Gene3D" id="1.10.357.10">
    <property type="entry name" value="Tetracycline Repressor, domain 2"/>
    <property type="match status" value="1"/>
</dbReference>
<accession>A0A3A1NIN0</accession>
<dbReference type="PANTHER" id="PTHR30328:SF54">
    <property type="entry name" value="HTH-TYPE TRANSCRIPTIONAL REPRESSOR SCO4008"/>
    <property type="match status" value="1"/>
</dbReference>
<dbReference type="InterPro" id="IPR023772">
    <property type="entry name" value="DNA-bd_HTH_TetR-type_CS"/>
</dbReference>
<evidence type="ECO:0000313" key="5">
    <source>
        <dbReference type="EMBL" id="TXJ96924.1"/>
    </source>
</evidence>
<dbReference type="SUPFAM" id="SSF46689">
    <property type="entry name" value="Homeodomain-like"/>
    <property type="match status" value="1"/>
</dbReference>
<dbReference type="GO" id="GO:0003677">
    <property type="term" value="F:DNA binding"/>
    <property type="evidence" value="ECO:0007669"/>
    <property type="project" value="UniProtKB-UniRule"/>
</dbReference>
<dbReference type="InterPro" id="IPR009057">
    <property type="entry name" value="Homeodomain-like_sf"/>
</dbReference>
<dbReference type="RefSeq" id="WP_051947139.1">
    <property type="nucleotide sequence ID" value="NZ_QXFI01000018.1"/>
</dbReference>
<keyword evidence="7" id="KW-1185">Reference proteome</keyword>
<dbReference type="InterPro" id="IPR036271">
    <property type="entry name" value="Tet_transcr_reg_TetR-rel_C_sf"/>
</dbReference>
<dbReference type="EMBL" id="VNWK01000018">
    <property type="protein sequence ID" value="TXJ96924.1"/>
    <property type="molecule type" value="Genomic_DNA"/>
</dbReference>
<feature type="domain" description="HTH tetR-type" evidence="3">
    <location>
        <begin position="7"/>
        <end position="67"/>
    </location>
</feature>
<dbReference type="PRINTS" id="PR00455">
    <property type="entry name" value="HTHTETR"/>
</dbReference>
<name>A0A3A1NIN0_9FLAO</name>
<dbReference type="PROSITE" id="PS01081">
    <property type="entry name" value="HTH_TETR_1"/>
    <property type="match status" value="1"/>
</dbReference>
<evidence type="ECO:0000256" key="2">
    <source>
        <dbReference type="PROSITE-ProRule" id="PRU00335"/>
    </source>
</evidence>
<gene>
    <name evidence="4" type="ORF">D2V05_07740</name>
    <name evidence="5" type="ORF">FQ017_07670</name>
</gene>
<dbReference type="Proteomes" id="UP000321621">
    <property type="component" value="Unassembled WGS sequence"/>
</dbReference>
<dbReference type="Proteomes" id="UP000266691">
    <property type="component" value="Unassembled WGS sequence"/>
</dbReference>
<evidence type="ECO:0000313" key="6">
    <source>
        <dbReference type="Proteomes" id="UP000266691"/>
    </source>
</evidence>
<dbReference type="PANTHER" id="PTHR30328">
    <property type="entry name" value="TRANSCRIPTIONAL REPRESSOR"/>
    <property type="match status" value="1"/>
</dbReference>
<dbReference type="EMBL" id="QXFI01000018">
    <property type="protein sequence ID" value="RIV45446.1"/>
    <property type="molecule type" value="Genomic_DNA"/>
</dbReference>
<feature type="DNA-binding region" description="H-T-H motif" evidence="2">
    <location>
        <begin position="30"/>
        <end position="49"/>
    </location>
</feature>
<dbReference type="Pfam" id="PF00440">
    <property type="entry name" value="TetR_N"/>
    <property type="match status" value="1"/>
</dbReference>
<dbReference type="AlphaFoldDB" id="A0A3A1NIN0"/>
<comment type="caution">
    <text evidence="4">The sequence shown here is derived from an EMBL/GenBank/DDBJ whole genome shotgun (WGS) entry which is preliminary data.</text>
</comment>
<proteinExistence type="predicted"/>
<reference evidence="5 7" key="2">
    <citation type="submission" date="2019-07" db="EMBL/GenBank/DDBJ databases">
        <title>Draft genome of two Muricauda strains isolated from deep sea.</title>
        <authorList>
            <person name="Sun C."/>
        </authorList>
    </citation>
    <scope>NUCLEOTIDE SEQUENCE [LARGE SCALE GENOMIC DNA]</scope>
    <source>
        <strain evidence="5 7">72</strain>
    </source>
</reference>
<dbReference type="InterPro" id="IPR050109">
    <property type="entry name" value="HTH-type_TetR-like_transc_reg"/>
</dbReference>
<sequence>MFNIESTDNFSLILDSAKKRFCRYGLKKTTMTEIAGDIGLSKASLYYYFSTKEELFKEVVKQEHKTFLNEIEGLLSSVVPAEELFHIYLERRLIYFRDFAHLSSLSLESINSLKPVYARLFENLRKEEIRLVSKILEKGIAAQDFENLDIAYYSQLFIAIFQGLRHNVLIKKDTINITEIEYSLLQRQYESALKMFVKGIKK</sequence>
<dbReference type="InterPro" id="IPR001647">
    <property type="entry name" value="HTH_TetR"/>
</dbReference>